<dbReference type="InterPro" id="IPR011659">
    <property type="entry name" value="WD40"/>
</dbReference>
<keyword evidence="3" id="KW-1185">Reference proteome</keyword>
<dbReference type="RefSeq" id="WP_162656727.1">
    <property type="nucleotide sequence ID" value="NZ_LR593887.1"/>
</dbReference>
<reference evidence="2" key="1">
    <citation type="submission" date="2019-04" db="EMBL/GenBank/DDBJ databases">
        <authorList>
            <consortium name="Science for Life Laboratories"/>
        </authorList>
    </citation>
    <scope>NUCLEOTIDE SEQUENCE</scope>
    <source>
        <strain evidence="2">MBLW1</strain>
    </source>
</reference>
<dbReference type="Gene3D" id="2.120.10.30">
    <property type="entry name" value="TolB, C-terminal domain"/>
    <property type="match status" value="2"/>
</dbReference>
<name>A0A6C2YJE3_9BACT</name>
<dbReference type="Pfam" id="PF07676">
    <property type="entry name" value="PD40"/>
    <property type="match status" value="2"/>
</dbReference>
<sequence length="270" mass="29942">MNSSDFRAITRDGRLKQDPTVAPDGHSLIYALQETPALLRLMRLDLRTGRIEPLHPAANTSEYELSYAADGSAYAFVQNRGNLSLSLVIRDANTKQDYAFTPGGGFAGLRRPAFHPDGKRIALSVPMPNGGQSIITVNRRGEDRQPLIEGAINTSPAWSPDGKSLALISSRSGTLELYLWDATTKALTLLKTPVGLKQRPTWSPDGKWIAFTINREGIYRIARIRPDGKDFAILTQESERDDYPCFLPNQPALLYVRLLRGRTDIVQLPL</sequence>
<dbReference type="PANTHER" id="PTHR36842">
    <property type="entry name" value="PROTEIN TOLB HOMOLOG"/>
    <property type="match status" value="1"/>
</dbReference>
<gene>
    <name evidence="2" type="ORF">GMBLW1_24240</name>
</gene>
<organism evidence="2">
    <name type="scientific">Tuwongella immobilis</name>
    <dbReference type="NCBI Taxonomy" id="692036"/>
    <lineage>
        <taxon>Bacteria</taxon>
        <taxon>Pseudomonadati</taxon>
        <taxon>Planctomycetota</taxon>
        <taxon>Planctomycetia</taxon>
        <taxon>Gemmatales</taxon>
        <taxon>Gemmataceae</taxon>
        <taxon>Tuwongella</taxon>
    </lineage>
</organism>
<evidence type="ECO:0000313" key="2">
    <source>
        <dbReference type="EMBL" id="VIP01536.1"/>
    </source>
</evidence>
<dbReference type="AlphaFoldDB" id="A0A6C2YJE3"/>
<dbReference type="PANTHER" id="PTHR36842:SF1">
    <property type="entry name" value="PROTEIN TOLB"/>
    <property type="match status" value="1"/>
</dbReference>
<comment type="similarity">
    <text evidence="1">Belongs to the TolB family.</text>
</comment>
<dbReference type="InterPro" id="IPR011042">
    <property type="entry name" value="6-blade_b-propeller_TolB-like"/>
</dbReference>
<accession>A0A6C2YJE3</accession>
<dbReference type="InParanoid" id="A0A6C2YJE3"/>
<evidence type="ECO:0000256" key="1">
    <source>
        <dbReference type="ARBA" id="ARBA00009820"/>
    </source>
</evidence>
<dbReference type="KEGG" id="tim:GMBLW1_24240"/>
<proteinExistence type="inferred from homology"/>
<dbReference type="EMBL" id="LR593887">
    <property type="protein sequence ID" value="VTR98700.1"/>
    <property type="molecule type" value="Genomic_DNA"/>
</dbReference>
<evidence type="ECO:0000313" key="3">
    <source>
        <dbReference type="Proteomes" id="UP000464378"/>
    </source>
</evidence>
<dbReference type="Proteomes" id="UP000464378">
    <property type="component" value="Chromosome"/>
</dbReference>
<protein>
    <submittedName>
        <fullName evidence="2">Uncharacterized protein</fullName>
    </submittedName>
</protein>
<dbReference type="EMBL" id="LR586016">
    <property type="protein sequence ID" value="VIP01536.1"/>
    <property type="molecule type" value="Genomic_DNA"/>
</dbReference>
<dbReference type="SUPFAM" id="SSF82171">
    <property type="entry name" value="DPP6 N-terminal domain-like"/>
    <property type="match status" value="1"/>
</dbReference>